<comment type="similarity">
    <text evidence="5">Belongs to the SarZ family.</text>
</comment>
<dbReference type="SMART" id="SM00347">
    <property type="entry name" value="HTH_MARR"/>
    <property type="match status" value="1"/>
</dbReference>
<dbReference type="Proteomes" id="UP000019243">
    <property type="component" value="Unassembled WGS sequence"/>
</dbReference>
<reference evidence="9 10" key="1">
    <citation type="submission" date="2012-12" db="EMBL/GenBank/DDBJ databases">
        <title>Novel taxa of Listeriaceae from agricultural environments in the United States.</title>
        <authorList>
            <person name="den Bakker H.C."/>
            <person name="Allred A."/>
            <person name="Warchocki S."/>
            <person name="Wright E.M."/>
            <person name="Burrell A."/>
            <person name="Nightingale K.K."/>
            <person name="Kephart D."/>
            <person name="Wiedmann M."/>
        </authorList>
    </citation>
    <scope>NUCLEOTIDE SEQUENCE [LARGE SCALE GENOMIC DNA]</scope>
    <source>
        <strain evidence="9 10">FSL F6-1037</strain>
    </source>
</reference>
<dbReference type="InterPro" id="IPR036390">
    <property type="entry name" value="WH_DNA-bd_sf"/>
</dbReference>
<evidence type="ECO:0000256" key="1">
    <source>
        <dbReference type="ARBA" id="ARBA00004496"/>
    </source>
</evidence>
<dbReference type="GO" id="GO:0003700">
    <property type="term" value="F:DNA-binding transcription factor activity"/>
    <property type="evidence" value="ECO:0007669"/>
    <property type="project" value="InterPro"/>
</dbReference>
<evidence type="ECO:0000313" key="10">
    <source>
        <dbReference type="Proteomes" id="UP000019243"/>
    </source>
</evidence>
<accession>W7D2V9</accession>
<comment type="caution">
    <text evidence="9">The sequence shown here is derived from an EMBL/GenBank/DDBJ whole genome shotgun (WGS) entry which is preliminary data.</text>
</comment>
<dbReference type="RefSeq" id="WP_035314549.1">
    <property type="nucleotide sequence ID" value="NZ_AODH01000025.1"/>
</dbReference>
<dbReference type="GO" id="GO:0003677">
    <property type="term" value="F:DNA binding"/>
    <property type="evidence" value="ECO:0007669"/>
    <property type="project" value="UniProtKB-KW"/>
</dbReference>
<dbReference type="OrthoDB" id="9806864at2"/>
<dbReference type="InterPro" id="IPR055166">
    <property type="entry name" value="Transc_reg_Sar_Rot_HTH"/>
</dbReference>
<keyword evidence="2" id="KW-0805">Transcription regulation</keyword>
<dbReference type="PROSITE" id="PS50995">
    <property type="entry name" value="HTH_MARR_2"/>
    <property type="match status" value="1"/>
</dbReference>
<dbReference type="InterPro" id="IPR000835">
    <property type="entry name" value="HTH_MarR-typ"/>
</dbReference>
<evidence type="ECO:0000256" key="5">
    <source>
        <dbReference type="ARBA" id="ARBA00046337"/>
    </source>
</evidence>
<evidence type="ECO:0000256" key="4">
    <source>
        <dbReference type="ARBA" id="ARBA00023163"/>
    </source>
</evidence>
<dbReference type="GO" id="GO:0005737">
    <property type="term" value="C:cytoplasm"/>
    <property type="evidence" value="ECO:0007669"/>
    <property type="project" value="UniProtKB-SubCell"/>
</dbReference>
<dbReference type="Pfam" id="PF22381">
    <property type="entry name" value="Staph_reg_Sar_Rot"/>
    <property type="match status" value="1"/>
</dbReference>
<sequence length="155" mass="17386">MDSSLSSDFQSTPNESTGLSFIKVYNLWHKLIKDELKTVNLTHPQFTVLASLGYLSQRNKEVSQVDISKQADIDVMTVSTIIRNLEKTKLLFRQESSVDTRAKSIMLTEEGRVVLSKALPLVEGIDNVFFGNLETDKQCFNSLLLKLIESNSSKG</sequence>
<evidence type="ECO:0000256" key="2">
    <source>
        <dbReference type="ARBA" id="ARBA00023015"/>
    </source>
</evidence>
<dbReference type="PANTHER" id="PTHR42756:SF1">
    <property type="entry name" value="TRANSCRIPTIONAL REPRESSOR OF EMRAB OPERON"/>
    <property type="match status" value="1"/>
</dbReference>
<keyword evidence="4" id="KW-0804">Transcription</keyword>
<feature type="domain" description="HTH marR-type" evidence="8">
    <location>
        <begin position="1"/>
        <end position="149"/>
    </location>
</feature>
<dbReference type="AlphaFoldDB" id="W7D2V9"/>
<evidence type="ECO:0000259" key="8">
    <source>
        <dbReference type="PROSITE" id="PS50995"/>
    </source>
</evidence>
<evidence type="ECO:0000256" key="3">
    <source>
        <dbReference type="ARBA" id="ARBA00023125"/>
    </source>
</evidence>
<dbReference type="PANTHER" id="PTHR42756">
    <property type="entry name" value="TRANSCRIPTIONAL REGULATOR, MARR"/>
    <property type="match status" value="1"/>
</dbReference>
<evidence type="ECO:0000256" key="7">
    <source>
        <dbReference type="ARBA" id="ARBA00047207"/>
    </source>
</evidence>
<dbReference type="EMBL" id="AODH01000025">
    <property type="protein sequence ID" value="EUJ39638.1"/>
    <property type="molecule type" value="Genomic_DNA"/>
</dbReference>
<comment type="subcellular location">
    <subcellularLocation>
        <location evidence="1">Cytoplasm</location>
    </subcellularLocation>
</comment>
<protein>
    <recommendedName>
        <fullName evidence="6">HTH-type transcriptional regulator SarZ</fullName>
    </recommendedName>
    <alternativeName>
        <fullName evidence="7">Staphylococcal accessory regulator Z</fullName>
    </alternativeName>
</protein>
<gene>
    <name evidence="9" type="ORF">BCAMP_06877</name>
</gene>
<keyword evidence="3" id="KW-0238">DNA-binding</keyword>
<organism evidence="9 10">
    <name type="scientific">Brochothrix campestris FSL F6-1037</name>
    <dbReference type="NCBI Taxonomy" id="1265861"/>
    <lineage>
        <taxon>Bacteria</taxon>
        <taxon>Bacillati</taxon>
        <taxon>Bacillota</taxon>
        <taxon>Bacilli</taxon>
        <taxon>Bacillales</taxon>
        <taxon>Listeriaceae</taxon>
        <taxon>Brochothrix</taxon>
    </lineage>
</organism>
<evidence type="ECO:0000256" key="6">
    <source>
        <dbReference type="ARBA" id="ARBA00047188"/>
    </source>
</evidence>
<dbReference type="InterPro" id="IPR036388">
    <property type="entry name" value="WH-like_DNA-bd_sf"/>
</dbReference>
<name>W7D2V9_9LIST</name>
<dbReference type="SUPFAM" id="SSF46785">
    <property type="entry name" value="Winged helix' DNA-binding domain"/>
    <property type="match status" value="1"/>
</dbReference>
<dbReference type="Gene3D" id="1.10.10.10">
    <property type="entry name" value="Winged helix-like DNA-binding domain superfamily/Winged helix DNA-binding domain"/>
    <property type="match status" value="1"/>
</dbReference>
<proteinExistence type="inferred from homology"/>
<dbReference type="STRING" id="1265861.BCAMP_06877"/>
<keyword evidence="10" id="KW-1185">Reference proteome</keyword>
<evidence type="ECO:0000313" key="9">
    <source>
        <dbReference type="EMBL" id="EUJ39638.1"/>
    </source>
</evidence>